<dbReference type="EMBL" id="CM042034">
    <property type="protein sequence ID" value="KAI3761118.1"/>
    <property type="molecule type" value="Genomic_DNA"/>
</dbReference>
<dbReference type="Proteomes" id="UP001056120">
    <property type="component" value="Linkage Group LG17"/>
</dbReference>
<name>A0ACB9ERB1_9ASTR</name>
<sequence length="320" mass="35939">MHSNLQPTMATYIKPSLLSWGAIFIATSLYMSLLVCEARVYRGKGSAFVRTKGSHFVINSSPFLFNGFNAYWMMNVATNPSERHKVSQVLQDATNAGLSVCRTWAFADGGHADKALQISPGVYNEGVFQGLDFVVAEARKYGLRLILSFVNNYKVFGGRSQYVEWARNSGVHIKNDDDFYTNPIVKGLPGEDEDSQLAFMRRWMWSHFKDSRTILKKPLVIAEFGKSSKDPNYNINKRDSYMKSVYRNIYMDARGGGAVAGGLVWQLQADGMGSYSDGYEIILSDNPSTDHIISQQSHAMTTLSHLLKIPRHHHANHTHI</sequence>
<proteinExistence type="predicted"/>
<keyword evidence="2" id="KW-1185">Reference proteome</keyword>
<gene>
    <name evidence="1" type="ORF">L1987_51526</name>
</gene>
<reference evidence="2" key="1">
    <citation type="journal article" date="2022" name="Mol. Ecol. Resour.">
        <title>The genomes of chicory, endive, great burdock and yacon provide insights into Asteraceae palaeo-polyploidization history and plant inulin production.</title>
        <authorList>
            <person name="Fan W."/>
            <person name="Wang S."/>
            <person name="Wang H."/>
            <person name="Wang A."/>
            <person name="Jiang F."/>
            <person name="Liu H."/>
            <person name="Zhao H."/>
            <person name="Xu D."/>
            <person name="Zhang Y."/>
        </authorList>
    </citation>
    <scope>NUCLEOTIDE SEQUENCE [LARGE SCALE GENOMIC DNA]</scope>
    <source>
        <strain evidence="2">cv. Yunnan</strain>
    </source>
</reference>
<reference evidence="1 2" key="2">
    <citation type="journal article" date="2022" name="Mol. Ecol. Resour.">
        <title>The genomes of chicory, endive, great burdock and yacon provide insights into Asteraceae paleo-polyploidization history and plant inulin production.</title>
        <authorList>
            <person name="Fan W."/>
            <person name="Wang S."/>
            <person name="Wang H."/>
            <person name="Wang A."/>
            <person name="Jiang F."/>
            <person name="Liu H."/>
            <person name="Zhao H."/>
            <person name="Xu D."/>
            <person name="Zhang Y."/>
        </authorList>
    </citation>
    <scope>NUCLEOTIDE SEQUENCE [LARGE SCALE GENOMIC DNA]</scope>
    <source>
        <strain evidence="2">cv. Yunnan</strain>
        <tissue evidence="1">Leaves</tissue>
    </source>
</reference>
<comment type="caution">
    <text evidence="1">The sequence shown here is derived from an EMBL/GenBank/DDBJ whole genome shotgun (WGS) entry which is preliminary data.</text>
</comment>
<organism evidence="1 2">
    <name type="scientific">Smallanthus sonchifolius</name>
    <dbReference type="NCBI Taxonomy" id="185202"/>
    <lineage>
        <taxon>Eukaryota</taxon>
        <taxon>Viridiplantae</taxon>
        <taxon>Streptophyta</taxon>
        <taxon>Embryophyta</taxon>
        <taxon>Tracheophyta</taxon>
        <taxon>Spermatophyta</taxon>
        <taxon>Magnoliopsida</taxon>
        <taxon>eudicotyledons</taxon>
        <taxon>Gunneridae</taxon>
        <taxon>Pentapetalae</taxon>
        <taxon>asterids</taxon>
        <taxon>campanulids</taxon>
        <taxon>Asterales</taxon>
        <taxon>Asteraceae</taxon>
        <taxon>Asteroideae</taxon>
        <taxon>Heliantheae alliance</taxon>
        <taxon>Millerieae</taxon>
        <taxon>Smallanthus</taxon>
    </lineage>
</organism>
<evidence type="ECO:0000313" key="1">
    <source>
        <dbReference type="EMBL" id="KAI3761118.1"/>
    </source>
</evidence>
<accession>A0ACB9ERB1</accession>
<protein>
    <submittedName>
        <fullName evidence="1">Uncharacterized protein</fullName>
    </submittedName>
</protein>
<evidence type="ECO:0000313" key="2">
    <source>
        <dbReference type="Proteomes" id="UP001056120"/>
    </source>
</evidence>